<evidence type="ECO:0000256" key="2">
    <source>
        <dbReference type="ARBA" id="ARBA00012438"/>
    </source>
</evidence>
<dbReference type="InterPro" id="IPR011006">
    <property type="entry name" value="CheY-like_superfamily"/>
</dbReference>
<organism evidence="10 11">
    <name type="scientific">Lophium mytilinum</name>
    <dbReference type="NCBI Taxonomy" id="390894"/>
    <lineage>
        <taxon>Eukaryota</taxon>
        <taxon>Fungi</taxon>
        <taxon>Dikarya</taxon>
        <taxon>Ascomycota</taxon>
        <taxon>Pezizomycotina</taxon>
        <taxon>Dothideomycetes</taxon>
        <taxon>Pleosporomycetidae</taxon>
        <taxon>Mytilinidiales</taxon>
        <taxon>Mytilinidiaceae</taxon>
        <taxon>Lophium</taxon>
    </lineage>
</organism>
<dbReference type="PROSITE" id="PS50110">
    <property type="entry name" value="RESPONSE_REGULATORY"/>
    <property type="match status" value="1"/>
</dbReference>
<dbReference type="InterPro" id="IPR058846">
    <property type="entry name" value="PAS-like"/>
</dbReference>
<dbReference type="InterPro" id="IPR036097">
    <property type="entry name" value="HisK_dim/P_sf"/>
</dbReference>
<dbReference type="Pfam" id="PF26131">
    <property type="entry name" value="PAS-like"/>
    <property type="match status" value="1"/>
</dbReference>
<comment type="catalytic activity">
    <reaction evidence="1">
        <text>ATP + protein L-histidine = ADP + protein N-phospho-L-histidine.</text>
        <dbReference type="EC" id="2.7.13.3"/>
    </reaction>
</comment>
<reference evidence="10" key="1">
    <citation type="journal article" date="2020" name="Stud. Mycol.">
        <title>101 Dothideomycetes genomes: a test case for predicting lifestyles and emergence of pathogens.</title>
        <authorList>
            <person name="Haridas S."/>
            <person name="Albert R."/>
            <person name="Binder M."/>
            <person name="Bloem J."/>
            <person name="Labutti K."/>
            <person name="Salamov A."/>
            <person name="Andreopoulos B."/>
            <person name="Baker S."/>
            <person name="Barry K."/>
            <person name="Bills G."/>
            <person name="Bluhm B."/>
            <person name="Cannon C."/>
            <person name="Castanera R."/>
            <person name="Culley D."/>
            <person name="Daum C."/>
            <person name="Ezra D."/>
            <person name="Gonzalez J."/>
            <person name="Henrissat B."/>
            <person name="Kuo A."/>
            <person name="Liang C."/>
            <person name="Lipzen A."/>
            <person name="Lutzoni F."/>
            <person name="Magnuson J."/>
            <person name="Mondo S."/>
            <person name="Nolan M."/>
            <person name="Ohm R."/>
            <person name="Pangilinan J."/>
            <person name="Park H.-J."/>
            <person name="Ramirez L."/>
            <person name="Alfaro M."/>
            <person name="Sun H."/>
            <person name="Tritt A."/>
            <person name="Yoshinaga Y."/>
            <person name="Zwiers L.-H."/>
            <person name="Turgeon B."/>
            <person name="Goodwin S."/>
            <person name="Spatafora J."/>
            <person name="Crous P."/>
            <person name="Grigoriev I."/>
        </authorList>
    </citation>
    <scope>NUCLEOTIDE SEQUENCE</scope>
    <source>
        <strain evidence="10">CBS 269.34</strain>
    </source>
</reference>
<dbReference type="GO" id="GO:0000155">
    <property type="term" value="F:phosphorelay sensor kinase activity"/>
    <property type="evidence" value="ECO:0007669"/>
    <property type="project" value="InterPro"/>
</dbReference>
<dbReference type="SUPFAM" id="SSF55874">
    <property type="entry name" value="ATPase domain of HSP90 chaperone/DNA topoisomerase II/histidine kinase"/>
    <property type="match status" value="1"/>
</dbReference>
<feature type="domain" description="Histidine kinase" evidence="8">
    <location>
        <begin position="770"/>
        <end position="1039"/>
    </location>
</feature>
<dbReference type="Gene3D" id="3.30.565.10">
    <property type="entry name" value="Histidine kinase-like ATPase, C-terminal domain"/>
    <property type="match status" value="1"/>
</dbReference>
<dbReference type="CDD" id="cd17546">
    <property type="entry name" value="REC_hyHK_CKI1_RcsC-like"/>
    <property type="match status" value="1"/>
</dbReference>
<evidence type="ECO:0000256" key="4">
    <source>
        <dbReference type="ARBA" id="ARBA00022679"/>
    </source>
</evidence>
<feature type="compositionally biased region" description="Polar residues" evidence="7">
    <location>
        <begin position="199"/>
        <end position="209"/>
    </location>
</feature>
<evidence type="ECO:0000259" key="9">
    <source>
        <dbReference type="PROSITE" id="PS50110"/>
    </source>
</evidence>
<dbReference type="EC" id="2.7.13.3" evidence="2"/>
<dbReference type="CDD" id="cd00082">
    <property type="entry name" value="HisKA"/>
    <property type="match status" value="1"/>
</dbReference>
<name>A0A6A6RC28_9PEZI</name>
<dbReference type="Gene3D" id="3.40.50.2300">
    <property type="match status" value="1"/>
</dbReference>
<dbReference type="InterPro" id="IPR004358">
    <property type="entry name" value="Sig_transdc_His_kin-like_C"/>
</dbReference>
<dbReference type="InterPro" id="IPR036890">
    <property type="entry name" value="HATPase_C_sf"/>
</dbReference>
<dbReference type="PANTHER" id="PTHR43047:SF72">
    <property type="entry name" value="OSMOSENSING HISTIDINE PROTEIN KINASE SLN1"/>
    <property type="match status" value="1"/>
</dbReference>
<dbReference type="Pfam" id="PF00512">
    <property type="entry name" value="HisKA"/>
    <property type="match status" value="1"/>
</dbReference>
<dbReference type="Proteomes" id="UP000799750">
    <property type="component" value="Unassembled WGS sequence"/>
</dbReference>
<evidence type="ECO:0000313" key="11">
    <source>
        <dbReference type="Proteomes" id="UP000799750"/>
    </source>
</evidence>
<dbReference type="GO" id="GO:0009927">
    <property type="term" value="F:histidine phosphotransfer kinase activity"/>
    <property type="evidence" value="ECO:0007669"/>
    <property type="project" value="TreeGrafter"/>
</dbReference>
<evidence type="ECO:0000256" key="3">
    <source>
        <dbReference type="ARBA" id="ARBA00022553"/>
    </source>
</evidence>
<dbReference type="SMART" id="SM00388">
    <property type="entry name" value="HisKA"/>
    <property type="match status" value="1"/>
</dbReference>
<dbReference type="SUPFAM" id="SSF52172">
    <property type="entry name" value="CheY-like"/>
    <property type="match status" value="1"/>
</dbReference>
<dbReference type="EMBL" id="MU004181">
    <property type="protein sequence ID" value="KAF2502345.1"/>
    <property type="molecule type" value="Genomic_DNA"/>
</dbReference>
<dbReference type="GO" id="GO:0005886">
    <property type="term" value="C:plasma membrane"/>
    <property type="evidence" value="ECO:0007669"/>
    <property type="project" value="TreeGrafter"/>
</dbReference>
<feature type="domain" description="Response regulatory" evidence="9">
    <location>
        <begin position="1121"/>
        <end position="1237"/>
    </location>
</feature>
<gene>
    <name evidence="10" type="ORF">BU16DRAFT_554411</name>
</gene>
<dbReference type="PRINTS" id="PR00344">
    <property type="entry name" value="BCTRLSENSOR"/>
</dbReference>
<dbReference type="InterPro" id="IPR003594">
    <property type="entry name" value="HATPase_dom"/>
</dbReference>
<dbReference type="Pfam" id="PF00072">
    <property type="entry name" value="Response_reg"/>
    <property type="match status" value="1"/>
</dbReference>
<evidence type="ECO:0000256" key="6">
    <source>
        <dbReference type="PROSITE-ProRule" id="PRU00169"/>
    </source>
</evidence>
<feature type="compositionally biased region" description="Basic and acidic residues" evidence="7">
    <location>
        <begin position="1"/>
        <end position="11"/>
    </location>
</feature>
<dbReference type="AlphaFoldDB" id="A0A6A6RC28"/>
<dbReference type="InterPro" id="IPR005467">
    <property type="entry name" value="His_kinase_dom"/>
</dbReference>
<feature type="region of interest" description="Disordered" evidence="7">
    <location>
        <begin position="1"/>
        <end position="38"/>
    </location>
</feature>
<dbReference type="SMART" id="SM00448">
    <property type="entry name" value="REC"/>
    <property type="match status" value="1"/>
</dbReference>
<feature type="modified residue" description="4-aspartylphosphate" evidence="6">
    <location>
        <position position="1181"/>
    </location>
</feature>
<protein>
    <recommendedName>
        <fullName evidence="2">histidine kinase</fullName>
        <ecNumber evidence="2">2.7.13.3</ecNumber>
    </recommendedName>
</protein>
<dbReference type="PANTHER" id="PTHR43047">
    <property type="entry name" value="TWO-COMPONENT HISTIDINE PROTEIN KINASE"/>
    <property type="match status" value="1"/>
</dbReference>
<evidence type="ECO:0000256" key="1">
    <source>
        <dbReference type="ARBA" id="ARBA00000085"/>
    </source>
</evidence>
<evidence type="ECO:0000313" key="10">
    <source>
        <dbReference type="EMBL" id="KAF2502345.1"/>
    </source>
</evidence>
<dbReference type="SUPFAM" id="SSF47384">
    <property type="entry name" value="Homodimeric domain of signal transducing histidine kinase"/>
    <property type="match status" value="1"/>
</dbReference>
<feature type="region of interest" description="Disordered" evidence="7">
    <location>
        <begin position="165"/>
        <end position="219"/>
    </location>
</feature>
<sequence length="1237" mass="137424">MIPENSLHEYEDTSSLGHYDLSPPSDATTRSEHVQDGKHHSVQAYNSFKDVSIIELLEHAEGPIFVVDIKDLAYLRAIKLVVRLPITYQNQVMRTSGVLLNAVNGQNEADYARFRAWILSVSKTGQDENHSYQDFIWHAYTIRKRWRIISGVRKGMRSLLDQRDSSNVSGLLPNSSEASSENASARFKDRRTNTKDSLHGSSAKTISTKDSADSPLSLENDKVPATLESSNLASESSNYADFVRGFDWGSTALGPMDSWSHQLRTMVDMIIATPTPTFLHWGDSQGRELGNTPSLGEGPQLTCLYSESAIPFVGTGHPFAFGKDPRIAFENGMNALMPFIQKSLITKRGVRVDNLPVSMDRGFGSNEETFFSLALVPIVDGEDTIIGWVQQTFEQTKVKLAERRMDTLLRLSEGITSCPNRKIFWGRTLQAISQNPRDICFALLYSSTESTEVRKRSLSELASDGFQARNLGLEGIFGIPPNHPAVLNRLQIEASRGQEGFIPYFTKALDISEPLHLRLTDGTLPDYLVAGITSPTFSDACDAVLICPIRSTTGTPSTHNTALGFLIIGLNPRRPYDDDYRSFINLLLRQIQSAMASVLLLEEEIHHGLSIAEQAAVEQRNIEEEMASRTEELKRKEGYYKRLCDIVPVALFVMEYLPGDTNGSYTYRNDKWFEMTADDRTEGWLRATEGAGTRMEYRVKMRGAEDDHSPENYNCVLLNAVSSRNEDGSLKAIIATGSDITVNKVAEVLQRQRIEDAVESKRILEQFIDVTSHEMRNPLSAIMISAEDIFKTTSSLKAAIQGQNQSVLSLVEEIKDAAETILHCTQHQKRIVDDVLTISKMDSGLFNVSPEEVNVVKVVKHVLRMLEKDFTAKDIQTRLAIEDSFTEHDIGSVLLDPNRLVQILMNLLTNSIKFTAGRPTRVITVHLDASLEEPKHDHGGVEFLVPKKRKEDLTLRPEWGEGRIMFLIFAVEDSGCGLEDTSILFNRFSQAPKTHVNYGGSGLGLFISRELSEMQGGAIGVSSVFGLGSKFAFYIKSRLPVSLVRPPLPNFEAFESLRPMPADLAVGTSFSVPPDLNTLQSEPNQPSWVDKGTEPSPAVSPNVAARFATTTPLTSPPVCFDVLLVEDNKINQQVLSKQLRKAGHGVRIANHGVEAIDAINESVYWRGHESDGVHLSVVLLDIEMPVMDGLTCIKRIRELQAEGIVVKHLPVIAITANARAEQVKEYHEAGMVRPPLM</sequence>
<evidence type="ECO:0000256" key="5">
    <source>
        <dbReference type="ARBA" id="ARBA00022777"/>
    </source>
</evidence>
<dbReference type="InterPro" id="IPR001789">
    <property type="entry name" value="Sig_transdc_resp-reg_receiver"/>
</dbReference>
<dbReference type="PROSITE" id="PS50109">
    <property type="entry name" value="HIS_KIN"/>
    <property type="match status" value="1"/>
</dbReference>
<accession>A0A6A6RC28</accession>
<dbReference type="InterPro" id="IPR003661">
    <property type="entry name" value="HisK_dim/P_dom"/>
</dbReference>
<dbReference type="Pfam" id="PF02518">
    <property type="entry name" value="HATPase_c"/>
    <property type="match status" value="1"/>
</dbReference>
<feature type="compositionally biased region" description="Low complexity" evidence="7">
    <location>
        <begin position="174"/>
        <end position="185"/>
    </location>
</feature>
<dbReference type="SMART" id="SM00387">
    <property type="entry name" value="HATPase_c"/>
    <property type="match status" value="1"/>
</dbReference>
<feature type="compositionally biased region" description="Basic and acidic residues" evidence="7">
    <location>
        <begin position="186"/>
        <end position="198"/>
    </location>
</feature>
<dbReference type="OrthoDB" id="60033at2759"/>
<evidence type="ECO:0000256" key="7">
    <source>
        <dbReference type="SAM" id="MobiDB-lite"/>
    </source>
</evidence>
<keyword evidence="3 6" id="KW-0597">Phosphoprotein</keyword>
<keyword evidence="4" id="KW-0808">Transferase</keyword>
<dbReference type="Gene3D" id="1.10.287.130">
    <property type="match status" value="1"/>
</dbReference>
<keyword evidence="5" id="KW-0418">Kinase</keyword>
<proteinExistence type="predicted"/>
<feature type="compositionally biased region" description="Basic and acidic residues" evidence="7">
    <location>
        <begin position="29"/>
        <end position="38"/>
    </location>
</feature>
<evidence type="ECO:0000259" key="8">
    <source>
        <dbReference type="PROSITE" id="PS50109"/>
    </source>
</evidence>
<keyword evidence="11" id="KW-1185">Reference proteome</keyword>